<sequence length="77" mass="9273">MLSVFYKILTTIITDDEIWNEEIAEFMFIHVDCSLPIRVRRWGRRIKRGDKSEYDTGYTQYALLERRQSNKYQPPGI</sequence>
<dbReference type="Proteomes" id="UP000637423">
    <property type="component" value="Unassembled WGS sequence"/>
</dbReference>
<reference evidence="1" key="1">
    <citation type="journal article" date="2014" name="Int. J. Syst. Evol. Microbiol.">
        <title>Complete genome sequence of Corynebacterium casei LMG S-19264T (=DSM 44701T), isolated from a smear-ripened cheese.</title>
        <authorList>
            <consortium name="US DOE Joint Genome Institute (JGI-PGF)"/>
            <person name="Walter F."/>
            <person name="Albersmeier A."/>
            <person name="Kalinowski J."/>
            <person name="Ruckert C."/>
        </authorList>
    </citation>
    <scope>NUCLEOTIDE SEQUENCE</scope>
    <source>
        <strain evidence="1">CGMCC 1.10998</strain>
    </source>
</reference>
<evidence type="ECO:0000313" key="1">
    <source>
        <dbReference type="EMBL" id="GGC99586.1"/>
    </source>
</evidence>
<evidence type="ECO:0000313" key="2">
    <source>
        <dbReference type="Proteomes" id="UP000637423"/>
    </source>
</evidence>
<dbReference type="AlphaFoldDB" id="A0A916V079"/>
<name>A0A916V079_9BURK</name>
<keyword evidence="2" id="KW-1185">Reference proteome</keyword>
<reference evidence="1" key="2">
    <citation type="submission" date="2020-09" db="EMBL/GenBank/DDBJ databases">
        <authorList>
            <person name="Sun Q."/>
            <person name="Zhou Y."/>
        </authorList>
    </citation>
    <scope>NUCLEOTIDE SEQUENCE</scope>
    <source>
        <strain evidence="1">CGMCC 1.10998</strain>
    </source>
</reference>
<gene>
    <name evidence="1" type="ORF">GCM10011396_53880</name>
</gene>
<dbReference type="EMBL" id="BMED01000008">
    <property type="protein sequence ID" value="GGC99586.1"/>
    <property type="molecule type" value="Genomic_DNA"/>
</dbReference>
<proteinExistence type="predicted"/>
<organism evidence="1 2">
    <name type="scientific">Undibacterium terreum</name>
    <dbReference type="NCBI Taxonomy" id="1224302"/>
    <lineage>
        <taxon>Bacteria</taxon>
        <taxon>Pseudomonadati</taxon>
        <taxon>Pseudomonadota</taxon>
        <taxon>Betaproteobacteria</taxon>
        <taxon>Burkholderiales</taxon>
        <taxon>Oxalobacteraceae</taxon>
        <taxon>Undibacterium</taxon>
    </lineage>
</organism>
<accession>A0A916V079</accession>
<protein>
    <submittedName>
        <fullName evidence="1">Uncharacterized protein</fullName>
    </submittedName>
</protein>
<comment type="caution">
    <text evidence="1">The sequence shown here is derived from an EMBL/GenBank/DDBJ whole genome shotgun (WGS) entry which is preliminary data.</text>
</comment>